<keyword evidence="2" id="KW-1185">Reference proteome</keyword>
<proteinExistence type="predicted"/>
<name>A0A0D1DXZ5_MYCMD</name>
<reference evidence="1 2" key="1">
    <citation type="journal article" date="2006" name="Nature">
        <title>Insights from the genome of the biotrophic fungal plant pathogen Ustilago maydis.</title>
        <authorList>
            <person name="Kamper J."/>
            <person name="Kahmann R."/>
            <person name="Bolker M."/>
            <person name="Ma L.J."/>
            <person name="Brefort T."/>
            <person name="Saville B.J."/>
            <person name="Banuett F."/>
            <person name="Kronstad J.W."/>
            <person name="Gold S.E."/>
            <person name="Muller O."/>
            <person name="Perlin M.H."/>
            <person name="Wosten H.A."/>
            <person name="de Vries R."/>
            <person name="Ruiz-Herrera J."/>
            <person name="Reynaga-Pena C.G."/>
            <person name="Snetselaar K."/>
            <person name="McCann M."/>
            <person name="Perez-Martin J."/>
            <person name="Feldbrugge M."/>
            <person name="Basse C.W."/>
            <person name="Steinberg G."/>
            <person name="Ibeas J.I."/>
            <person name="Holloman W."/>
            <person name="Guzman P."/>
            <person name="Farman M."/>
            <person name="Stajich J.E."/>
            <person name="Sentandreu R."/>
            <person name="Gonzalez-Prieto J.M."/>
            <person name="Kennell J.C."/>
            <person name="Molina L."/>
            <person name="Schirawski J."/>
            <person name="Mendoza-Mendoza A."/>
            <person name="Greilinger D."/>
            <person name="Munch K."/>
            <person name="Rossel N."/>
            <person name="Scherer M."/>
            <person name="Vranes M."/>
            <person name="Ladendorf O."/>
            <person name="Vincon V."/>
            <person name="Fuchs U."/>
            <person name="Sandrock B."/>
            <person name="Meng S."/>
            <person name="Ho E.C."/>
            <person name="Cahill M.J."/>
            <person name="Boyce K.J."/>
            <person name="Klose J."/>
            <person name="Klosterman S.J."/>
            <person name="Deelstra H.J."/>
            <person name="Ortiz-Castellanos L."/>
            <person name="Li W."/>
            <person name="Sanchez-Alonso P."/>
            <person name="Schreier P.H."/>
            <person name="Hauser-Hahn I."/>
            <person name="Vaupel M."/>
            <person name="Koopmann E."/>
            <person name="Friedrich G."/>
            <person name="Voss H."/>
            <person name="Schluter T."/>
            <person name="Margolis J."/>
            <person name="Platt D."/>
            <person name="Swimmer C."/>
            <person name="Gnirke A."/>
            <person name="Chen F."/>
            <person name="Vysotskaia V."/>
            <person name="Mannhaupt G."/>
            <person name="Guldener U."/>
            <person name="Munsterkotter M."/>
            <person name="Haase D."/>
            <person name="Oesterheld M."/>
            <person name="Mewes H.W."/>
            <person name="Mauceli E.W."/>
            <person name="DeCaprio D."/>
            <person name="Wade C.M."/>
            <person name="Butler J."/>
            <person name="Young S."/>
            <person name="Jaffe D.B."/>
            <person name="Calvo S."/>
            <person name="Nusbaum C."/>
            <person name="Galagan J."/>
            <person name="Birren B.W."/>
        </authorList>
    </citation>
    <scope>NUCLEOTIDE SEQUENCE [LARGE SCALE GENOMIC DNA]</scope>
    <source>
        <strain evidence="2">DSM 14603 / FGSC 9021 / UM521</strain>
    </source>
</reference>
<dbReference type="VEuPathDB" id="FungiDB:UMAG_11981"/>
<protein>
    <submittedName>
        <fullName evidence="1">Uncharacterized protein</fullName>
    </submittedName>
</protein>
<evidence type="ECO:0000313" key="1">
    <source>
        <dbReference type="EMBL" id="KIS67390.1"/>
    </source>
</evidence>
<sequence length="247" mass="27844">MQRSDLGACLTLRIRLRFLTFLTSTQQHRSRFAQSSFCLAYLIERLLYVHKLSPHAFAQDSSLILFTMSWTFAERACRALPSSLNPKFQNHHFTRRLLWAVLATLTPIPPRKAQSGFRVLVHPPFHPHAMFDRRCPLCPRPGARTSSRQAVLSSCCLCHCFVWNDGVSSLVLVMVIAPSLSQCPGFNAAKAVGRKSGLVSFREHERSCKSDSISRCYPSEQPLGWQGKVQSVTIVAGWARSSLWGRE</sequence>
<gene>
    <name evidence="1" type="ORF">UMAG_11981</name>
</gene>
<dbReference type="RefSeq" id="XP_011391007.1">
    <property type="nucleotide sequence ID" value="XM_011392705.1"/>
</dbReference>
<dbReference type="GeneID" id="23567779"/>
<dbReference type="KEGG" id="uma:UMAG_11981"/>
<dbReference type="EMBL" id="CM003152">
    <property type="protein sequence ID" value="KIS67390.1"/>
    <property type="molecule type" value="Genomic_DNA"/>
</dbReference>
<accession>A0A0D1DXZ5</accession>
<dbReference type="InParanoid" id="A0A0D1DXZ5"/>
<organism evidence="1 2">
    <name type="scientific">Mycosarcoma maydis</name>
    <name type="common">Corn smut fungus</name>
    <name type="synonym">Ustilago maydis</name>
    <dbReference type="NCBI Taxonomy" id="5270"/>
    <lineage>
        <taxon>Eukaryota</taxon>
        <taxon>Fungi</taxon>
        <taxon>Dikarya</taxon>
        <taxon>Basidiomycota</taxon>
        <taxon>Ustilaginomycotina</taxon>
        <taxon>Ustilaginomycetes</taxon>
        <taxon>Ustilaginales</taxon>
        <taxon>Ustilaginaceae</taxon>
        <taxon>Mycosarcoma</taxon>
    </lineage>
</organism>
<evidence type="ECO:0000313" key="2">
    <source>
        <dbReference type="Proteomes" id="UP000000561"/>
    </source>
</evidence>
<dbReference type="AlphaFoldDB" id="A0A0D1DXZ5"/>
<dbReference type="Proteomes" id="UP000000561">
    <property type="component" value="Chromosome 13"/>
</dbReference>